<dbReference type="InterPro" id="IPR000477">
    <property type="entry name" value="RT_dom"/>
</dbReference>
<dbReference type="GO" id="GO:0032259">
    <property type="term" value="P:methylation"/>
    <property type="evidence" value="ECO:0007669"/>
    <property type="project" value="UniProtKB-KW"/>
</dbReference>
<dbReference type="PROSITE" id="PS50878">
    <property type="entry name" value="RT_POL"/>
    <property type="match status" value="1"/>
</dbReference>
<evidence type="ECO:0000256" key="2">
    <source>
        <dbReference type="ARBA" id="ARBA00023242"/>
    </source>
</evidence>
<dbReference type="EMBL" id="QZWG01000019">
    <property type="protein sequence ID" value="RZB47298.1"/>
    <property type="molecule type" value="Genomic_DNA"/>
</dbReference>
<name>A0A445FEK7_GLYSO</name>
<evidence type="ECO:0000313" key="7">
    <source>
        <dbReference type="Proteomes" id="UP000289340"/>
    </source>
</evidence>
<dbReference type="InterPro" id="IPR043502">
    <property type="entry name" value="DNA/RNA_pol_sf"/>
</dbReference>
<dbReference type="GO" id="GO:0000775">
    <property type="term" value="C:chromosome, centromeric region"/>
    <property type="evidence" value="ECO:0007669"/>
    <property type="project" value="UniProtKB-SubCell"/>
</dbReference>
<dbReference type="PANTHER" id="PTHR45660">
    <property type="entry name" value="HISTONE-LYSINE N-METHYLTRANSFERASE SETMAR"/>
    <property type="match status" value="1"/>
</dbReference>
<sequence>MMENNEILYPEKRIGNIPGIEVGYQFYSRAEMVAVGFHSHWLNGIDYMGQSYAKATLVNELTSIGETVSNFEHLDLILDGLLDDPSSEFTLQRGLRQGDPLALLLFNVVAEGLNGLMREATKKNLFQGFLVGRNEVEVSILQYADDTLFFGKASMENVKAIKVILRSFEIVSGLKINFSKSSFGTIGMSKSWKVDAARAPNKILDKLVWIQRRFVWGGGVEEKKIAWVKWESVCLKKEKGGIGIMDLRKFNYALLGKWFHNKGELWARILDSKYGDWRNLEEATRGSRVSTWWKDINIIDRSGADGSVFDKGIKWKVGCGEKAKFWEDGWKEDGVPFKLKYPTLFSISKQQQHLIKMMGNFITTGWEWDFKWRRQLFDDEMEMAVKFLEDLEGINIHPDREDKWNLEGRCIGCLYSMEWVQEAYCSYELPVAVAIVISGMYEDDLDNAEDVVYTGQGGHNLTGDKRQIRDQKLERGNLALKVCLFIDL</sequence>
<gene>
    <name evidence="6" type="ORF">D0Y65_051077</name>
</gene>
<dbReference type="GO" id="GO:0042054">
    <property type="term" value="F:histone methyltransferase activity"/>
    <property type="evidence" value="ECO:0007669"/>
    <property type="project" value="TreeGrafter"/>
</dbReference>
<dbReference type="AlphaFoldDB" id="A0A445FEK7"/>
<organism evidence="6 7">
    <name type="scientific">Glycine soja</name>
    <name type="common">Wild soybean</name>
    <dbReference type="NCBI Taxonomy" id="3848"/>
    <lineage>
        <taxon>Eukaryota</taxon>
        <taxon>Viridiplantae</taxon>
        <taxon>Streptophyta</taxon>
        <taxon>Embryophyta</taxon>
        <taxon>Tracheophyta</taxon>
        <taxon>Spermatophyta</taxon>
        <taxon>Magnoliopsida</taxon>
        <taxon>eudicotyledons</taxon>
        <taxon>Gunneridae</taxon>
        <taxon>Pentapetalae</taxon>
        <taxon>rosids</taxon>
        <taxon>fabids</taxon>
        <taxon>Fabales</taxon>
        <taxon>Fabaceae</taxon>
        <taxon>Papilionoideae</taxon>
        <taxon>50 kb inversion clade</taxon>
        <taxon>NPAAA clade</taxon>
        <taxon>indigoferoid/millettioid clade</taxon>
        <taxon>Phaseoleae</taxon>
        <taxon>Glycine</taxon>
        <taxon>Glycine subgen. Soja</taxon>
    </lineage>
</organism>
<dbReference type="SUPFAM" id="SSF88697">
    <property type="entry name" value="PUA domain-like"/>
    <property type="match status" value="2"/>
</dbReference>
<keyword evidence="6" id="KW-0808">Transferase</keyword>
<evidence type="ECO:0000256" key="1">
    <source>
        <dbReference type="ARBA" id="ARBA00004584"/>
    </source>
</evidence>
<dbReference type="PROSITE" id="PS51015">
    <property type="entry name" value="YDG"/>
    <property type="match status" value="1"/>
</dbReference>
<accession>A0A445FEK7</accession>
<dbReference type="Proteomes" id="UP000289340">
    <property type="component" value="Chromosome 19"/>
</dbReference>
<dbReference type="GO" id="GO:0003690">
    <property type="term" value="F:double-stranded DNA binding"/>
    <property type="evidence" value="ECO:0007669"/>
    <property type="project" value="TreeGrafter"/>
</dbReference>
<feature type="domain" description="YDG" evidence="5">
    <location>
        <begin position="389"/>
        <end position="488"/>
    </location>
</feature>
<proteinExistence type="predicted"/>
<dbReference type="Pfam" id="PF02182">
    <property type="entry name" value="SAD_SRA"/>
    <property type="match status" value="2"/>
</dbReference>
<evidence type="ECO:0000256" key="3">
    <source>
        <dbReference type="PROSITE-ProRule" id="PRU00358"/>
    </source>
</evidence>
<evidence type="ECO:0000313" key="6">
    <source>
        <dbReference type="EMBL" id="RZB47298.1"/>
    </source>
</evidence>
<dbReference type="InterPro" id="IPR051357">
    <property type="entry name" value="H3K9_HMTase_SUVAR3-9"/>
</dbReference>
<dbReference type="InterPro" id="IPR036987">
    <property type="entry name" value="SRA-YDG_sf"/>
</dbReference>
<dbReference type="InterPro" id="IPR015947">
    <property type="entry name" value="PUA-like_sf"/>
</dbReference>
<feature type="domain" description="Reverse transcriptase" evidence="4">
    <location>
        <begin position="1"/>
        <end position="221"/>
    </location>
</feature>
<dbReference type="SUPFAM" id="SSF56672">
    <property type="entry name" value="DNA/RNA polymerases"/>
    <property type="match status" value="1"/>
</dbReference>
<evidence type="ECO:0000259" key="4">
    <source>
        <dbReference type="PROSITE" id="PS50878"/>
    </source>
</evidence>
<reference evidence="6 7" key="1">
    <citation type="submission" date="2018-09" db="EMBL/GenBank/DDBJ databases">
        <title>A high-quality reference genome of wild soybean provides a powerful tool to mine soybean genomes.</title>
        <authorList>
            <person name="Xie M."/>
            <person name="Chung C.Y.L."/>
            <person name="Li M.-W."/>
            <person name="Wong F.-L."/>
            <person name="Chan T.-F."/>
            <person name="Lam H.-M."/>
        </authorList>
    </citation>
    <scope>NUCLEOTIDE SEQUENCE [LARGE SCALE GENOMIC DNA]</scope>
    <source>
        <strain evidence="7">cv. W05</strain>
        <tissue evidence="6">Hypocotyl of etiolated seedlings</tissue>
    </source>
</reference>
<comment type="caution">
    <text evidence="6">The sequence shown here is derived from an EMBL/GenBank/DDBJ whole genome shotgun (WGS) entry which is preliminary data.</text>
</comment>
<keyword evidence="6" id="KW-0489">Methyltransferase</keyword>
<comment type="subcellular location">
    <subcellularLocation>
        <location evidence="1">Chromosome</location>
        <location evidence="1">Centromere</location>
    </subcellularLocation>
    <subcellularLocation>
        <location evidence="3">Nucleus</location>
    </subcellularLocation>
</comment>
<dbReference type="GO" id="GO:0005634">
    <property type="term" value="C:nucleus"/>
    <property type="evidence" value="ECO:0007669"/>
    <property type="project" value="UniProtKB-SubCell"/>
</dbReference>
<evidence type="ECO:0000259" key="5">
    <source>
        <dbReference type="PROSITE" id="PS51015"/>
    </source>
</evidence>
<dbReference type="Gene3D" id="2.30.280.10">
    <property type="entry name" value="SRA-YDG"/>
    <property type="match status" value="2"/>
</dbReference>
<protein>
    <submittedName>
        <fullName evidence="6">Histone-lysine N-methyltransferase, H3 lysine-9 specific SUVH4</fullName>
    </submittedName>
</protein>
<dbReference type="PANTHER" id="PTHR45660:SF94">
    <property type="entry name" value="HISTONE-LYSINE N-METHYLTRANSFERASE, H3 LYSINE-9 SPECIFIC SUVH4"/>
    <property type="match status" value="1"/>
</dbReference>
<keyword evidence="2 3" id="KW-0539">Nucleus</keyword>
<dbReference type="InterPro" id="IPR003105">
    <property type="entry name" value="SRA_YDG"/>
</dbReference>
<keyword evidence="7" id="KW-1185">Reference proteome</keyword>
<dbReference type="Pfam" id="PF00078">
    <property type="entry name" value="RVT_1"/>
    <property type="match status" value="1"/>
</dbReference>